<dbReference type="Gene3D" id="3.90.1150.10">
    <property type="entry name" value="Aspartate Aminotransferase, domain 1"/>
    <property type="match status" value="1"/>
</dbReference>
<dbReference type="GO" id="GO:0003962">
    <property type="term" value="F:cystathionine gamma-synthase activity"/>
    <property type="evidence" value="ECO:0007669"/>
    <property type="project" value="UniProtKB-EC"/>
</dbReference>
<name>A0A2S4Q235_9PEZI</name>
<dbReference type="Gene3D" id="3.40.50.300">
    <property type="entry name" value="P-loop containing nucleotide triphosphate hydrolases"/>
    <property type="match status" value="2"/>
</dbReference>
<dbReference type="InterPro" id="IPR015422">
    <property type="entry name" value="PyrdxlP-dep_Trfase_small"/>
</dbReference>
<feature type="coiled-coil region" evidence="12">
    <location>
        <begin position="1540"/>
        <end position="1599"/>
    </location>
</feature>
<feature type="domain" description="RecF/RecN/SMC N-terminal" evidence="14">
    <location>
        <begin position="718"/>
        <end position="1728"/>
    </location>
</feature>
<dbReference type="PANTHER" id="PTHR42699:SF1">
    <property type="entry name" value="CYSTATHIONINE GAMMA-SYNTHASE-RELATED"/>
    <property type="match status" value="1"/>
</dbReference>
<evidence type="ECO:0000256" key="8">
    <source>
        <dbReference type="ARBA" id="ARBA00060510"/>
    </source>
</evidence>
<dbReference type="InterPro" id="IPR000277">
    <property type="entry name" value="Cys/Met-Metab_PyrdxlP-dep_enz"/>
</dbReference>
<evidence type="ECO:0000256" key="6">
    <source>
        <dbReference type="ARBA" id="ARBA00051441"/>
    </source>
</evidence>
<comment type="function">
    <text evidence="7">Catalyzes the formation of L-cystathionine from O-succinyl-L-homoserine (OSHS) and L-cysteine, via a gamma-replacement reaction. In the absence of thiol, catalyzes gamma-elimination to form 2-oxobutanoate, succinate and ammonia.</text>
</comment>
<dbReference type="InterPro" id="IPR003395">
    <property type="entry name" value="RecF/RecN/SMC_N"/>
</dbReference>
<dbReference type="Proteomes" id="UP000237438">
    <property type="component" value="Unassembled WGS sequence"/>
</dbReference>
<dbReference type="InterPro" id="IPR051750">
    <property type="entry name" value="Trans-sulfuration_enzymes"/>
</dbReference>
<keyword evidence="2" id="KW-0028">Amino-acid biosynthesis</keyword>
<dbReference type="FunFam" id="3.40.640.10:FF:000111">
    <property type="entry name" value="Cystathionine gamma-synthase"/>
    <property type="match status" value="1"/>
</dbReference>
<proteinExistence type="inferred from homology"/>
<evidence type="ECO:0000256" key="10">
    <source>
        <dbReference type="ARBA" id="ARBA00066530"/>
    </source>
</evidence>
<feature type="coiled-coil region" evidence="12">
    <location>
        <begin position="897"/>
        <end position="1090"/>
    </location>
</feature>
<reference evidence="15 16" key="1">
    <citation type="submission" date="2017-10" db="EMBL/GenBank/DDBJ databases">
        <title>Development of genomic resources for the powdery mildew, Erysiphe pulchra.</title>
        <authorList>
            <person name="Wadl P.A."/>
            <person name="Mack B.M."/>
            <person name="Moore G."/>
            <person name="Beltz S.B."/>
        </authorList>
    </citation>
    <scope>NUCLEOTIDE SEQUENCE [LARGE SCALE GENOMIC DNA]</scope>
    <source>
        <strain evidence="15">Cflorida</strain>
    </source>
</reference>
<evidence type="ECO:0000256" key="11">
    <source>
        <dbReference type="ARBA" id="ARBA00083849"/>
    </source>
</evidence>
<dbReference type="SUPFAM" id="SSF53383">
    <property type="entry name" value="PLP-dependent transferases"/>
    <property type="match status" value="1"/>
</dbReference>
<dbReference type="InterPro" id="IPR015424">
    <property type="entry name" value="PyrdxlP-dep_Trfase"/>
</dbReference>
<dbReference type="PANTHER" id="PTHR42699">
    <property type="match status" value="1"/>
</dbReference>
<dbReference type="InterPro" id="IPR015421">
    <property type="entry name" value="PyrdxlP-dep_Trfase_major"/>
</dbReference>
<gene>
    <name evidence="15" type="ORF">EPUL_000022</name>
</gene>
<dbReference type="SUPFAM" id="SSF52540">
    <property type="entry name" value="P-loop containing nucleoside triphosphate hydrolases"/>
    <property type="match status" value="1"/>
</dbReference>
<feature type="compositionally biased region" description="Polar residues" evidence="13">
    <location>
        <begin position="657"/>
        <end position="667"/>
    </location>
</feature>
<comment type="catalytic activity">
    <reaction evidence="6">
        <text>O-succinyl-L-homoserine + L-cysteine = L,L-cystathionine + succinate + H(+)</text>
        <dbReference type="Rhea" id="RHEA:20397"/>
        <dbReference type="ChEBI" id="CHEBI:15378"/>
        <dbReference type="ChEBI" id="CHEBI:30031"/>
        <dbReference type="ChEBI" id="CHEBI:35235"/>
        <dbReference type="ChEBI" id="CHEBI:57661"/>
        <dbReference type="ChEBI" id="CHEBI:58161"/>
        <dbReference type="EC" id="2.5.1.48"/>
    </reaction>
</comment>
<evidence type="ECO:0000256" key="4">
    <source>
        <dbReference type="ARBA" id="ARBA00022898"/>
    </source>
</evidence>
<evidence type="ECO:0000256" key="12">
    <source>
        <dbReference type="SAM" id="Coils"/>
    </source>
</evidence>
<sequence>MHFPVHLVDVTIAQAISVSLPTWKDNIGYEENDERVIKKMVTGYPRFFINKLITVFAEDILRKYGNLDSQNAMLFPTSGAAQRCIEFIVSRDNSIARDDLQMVELVLNPNKTKPVALRDFSPSITAALFPIAAFPVAKQFWQHTGEGISSRCAEFCHYLFQEDILVNKFTLKAYSDGYQKACIGPKRYQKEQITIQTANSNPNSNPNSLVNQFEVTRNSSSDVHESSRFIEERFGRNLDVLLAGFAKLAIRRRIAGFLTEEYSSATEKQRNDLKNCRLAGLTENDVYLWPFGMNAIFNAHKMLMEARGAMKSISFGFPYVDTLKVVEKFGPGCIFYGNGSSEDLDHLEGRLRAGERYLALFCEFPGNPLLRSPDLLRIRELANTYDFAVVIDETIGNFINVNVLPYADIVVSSLTKIFSGECNVTGGSSIINPNSCYYDSLMKILNRDYKDLYWPEDAIFMERNSRNFVARIEKINENAEALCDLLVKHPLVKNVYYPKCSPSKKNYDACRTPNGGYGGLLSFRLQSPEQAKAFHDHIEMAKGPSLGTNFTLVSPYVILAHYFELEWAAQFGVHVDFIRVSVGLEDTQELVTKFENSLRYATDMVPRKRPNISDDDNNLSQNESPSPDNRERKRKHPRLSDKQYRRDSSASDDESQHQANGEKNSVQKLCSQYESIRDDGFKHLENPELDDRKAAQAFLKRRDRIGDNHAANNAIIVEITCINFMCHSRLHVKLGPLINFVVGMNGSGKSAVLTAITLCLGGKASNTNRGSNLKSLIKGGQEKAILVVKIKNEGNDAYYPEIYGPSIIVERHFSRSGGSQFKLKSSRGIIISTKKADVEDIVEFYQLQVDNPMNILTQDKAKSFLHQSTPAEKYKFFAEGVQLEALNNDYSLIFDTCDAIEAKLEGSKDDIADLEREASIAREKAEAARQHDGMRKTASILSKKYAWAQVVDQENILAEKERAVSEIQQRIEDDERVVENYDRSFQKAEELLDRSKESLKILTEEAGPIHEEEEAARSAYEAASLDVKKANTEKAKIKAELAEAKEDIRKRVKEIEAEQKLIAEANGGSHARKQLEIAEAEKRLEEAIANHKTSVEGLPLLDQQFDEAKINLNRVESLSQAKRVDIQKVRGLLQELNSGRRDPMAGYDVKMPRLLRQISQDREFINMPVGPLGLHIRLKDATWGDILETQLGVQLNGFIVTNTSDQRRISNYLKSFNMANFCPVMIMGKNQIIDTSRNEPDPQYLTVLRVLDFDNELVRQHLIINQAIEQTLLIKRREDALKILFDGTRPKNARQAYSLHDNQRRHGIYFGFTGRGSSFTSGIKPPRGQPRMQTDTESKISFYKDTLDLLERELKSCDRDVNEAQKRVQSCLREVSQRRKDIERLKVANQRIETLVEKLRAQLEDLDPEDGRLDVLKKCLEDEEDKVRLYGESYGNQALELERLQQNAIELRQKHNSVLIRVKDHEAKINKMEGKIRNMDQARYTALREKNSAIAVIERRQYEKSILERKREAAITRVAEFTEGASKICARVPLESGETTEHLEKQLDRIKQILSAHRRRQGASDQEIFDTATKTQELYTQAKETRAGLEKLLRLLKQACLIRIQMFRRFQASISARSRINFQYLLSERDFRGALNIDHKRKKLDVHVEPDKAVTTGKGRQTKTLSGGEKSFSSICLLLALWEAMGAPLRCLDEFDVFMDDVNRDVSTKMIISAARKAVGRQFILITPKALGAGVANGDQDVRII</sequence>
<keyword evidence="4" id="KW-0663">Pyridoxal phosphate</keyword>
<protein>
    <recommendedName>
        <fullName evidence="10">cystathionine gamma-synthase</fullName>
        <ecNumber evidence="10">2.5.1.48</ecNumber>
    </recommendedName>
    <alternativeName>
        <fullName evidence="11">O-succinylhomoserine (thiol)-lyase</fullName>
    </alternativeName>
</protein>
<keyword evidence="16" id="KW-1185">Reference proteome</keyword>
<keyword evidence="5" id="KW-0486">Methionine biosynthesis</keyword>
<dbReference type="Gene3D" id="3.40.640.10">
    <property type="entry name" value="Type I PLP-dependent aspartate aminotransferase-like (Major domain)"/>
    <property type="match status" value="1"/>
</dbReference>
<dbReference type="EC" id="2.5.1.48" evidence="10"/>
<feature type="non-terminal residue" evidence="15">
    <location>
        <position position="1745"/>
    </location>
</feature>
<keyword evidence="3" id="KW-0808">Transferase</keyword>
<evidence type="ECO:0000256" key="7">
    <source>
        <dbReference type="ARBA" id="ARBA00058439"/>
    </source>
</evidence>
<dbReference type="GO" id="GO:0030170">
    <property type="term" value="F:pyridoxal phosphate binding"/>
    <property type="evidence" value="ECO:0007669"/>
    <property type="project" value="InterPro"/>
</dbReference>
<evidence type="ECO:0000256" key="2">
    <source>
        <dbReference type="ARBA" id="ARBA00022605"/>
    </source>
</evidence>
<evidence type="ECO:0000259" key="14">
    <source>
        <dbReference type="Pfam" id="PF02463"/>
    </source>
</evidence>
<comment type="similarity">
    <text evidence="9">Belongs to the trans-sulfuration enzymes family. MET7 subfamily.</text>
</comment>
<comment type="pathway">
    <text evidence="8">Amino-acid biosynthesis; L-methionine biosynthesis via de novo pathway; L-cystathionine from O-succinyl-L-homoserine: step 1/1.</text>
</comment>
<evidence type="ECO:0000313" key="15">
    <source>
        <dbReference type="EMBL" id="POS88342.1"/>
    </source>
</evidence>
<evidence type="ECO:0000256" key="5">
    <source>
        <dbReference type="ARBA" id="ARBA00023167"/>
    </source>
</evidence>
<accession>A0A2S4Q235</accession>
<evidence type="ECO:0000256" key="9">
    <source>
        <dbReference type="ARBA" id="ARBA00061376"/>
    </source>
</evidence>
<evidence type="ECO:0000256" key="1">
    <source>
        <dbReference type="ARBA" id="ARBA00001933"/>
    </source>
</evidence>
<feature type="region of interest" description="Disordered" evidence="13">
    <location>
        <begin position="605"/>
        <end position="667"/>
    </location>
</feature>
<dbReference type="GO" id="GO:0009086">
    <property type="term" value="P:methionine biosynthetic process"/>
    <property type="evidence" value="ECO:0007669"/>
    <property type="project" value="UniProtKB-KW"/>
</dbReference>
<feature type="compositionally biased region" description="Polar residues" evidence="13">
    <location>
        <begin position="618"/>
        <end position="627"/>
    </location>
</feature>
<dbReference type="Pfam" id="PF01053">
    <property type="entry name" value="Cys_Met_Meta_PP"/>
    <property type="match status" value="1"/>
</dbReference>
<organism evidence="15 16">
    <name type="scientific">Erysiphe pulchra</name>
    <dbReference type="NCBI Taxonomy" id="225359"/>
    <lineage>
        <taxon>Eukaryota</taxon>
        <taxon>Fungi</taxon>
        <taxon>Dikarya</taxon>
        <taxon>Ascomycota</taxon>
        <taxon>Pezizomycotina</taxon>
        <taxon>Leotiomycetes</taxon>
        <taxon>Erysiphales</taxon>
        <taxon>Erysiphaceae</taxon>
        <taxon>Erysiphe</taxon>
    </lineage>
</organism>
<dbReference type="Pfam" id="PF02463">
    <property type="entry name" value="SMC_N"/>
    <property type="match status" value="1"/>
</dbReference>
<dbReference type="InterPro" id="IPR027417">
    <property type="entry name" value="P-loop_NTPase"/>
</dbReference>
<evidence type="ECO:0000256" key="13">
    <source>
        <dbReference type="SAM" id="MobiDB-lite"/>
    </source>
</evidence>
<evidence type="ECO:0000256" key="3">
    <source>
        <dbReference type="ARBA" id="ARBA00022679"/>
    </source>
</evidence>
<dbReference type="STRING" id="225359.A0A2S4Q235"/>
<dbReference type="OrthoDB" id="10265785at2759"/>
<dbReference type="EMBL" id="PEDP01000008">
    <property type="protein sequence ID" value="POS88342.1"/>
    <property type="molecule type" value="Genomic_DNA"/>
</dbReference>
<dbReference type="FunFam" id="3.90.1150.10:FF:000063">
    <property type="entry name" value="Probable cystathionine gamma-synthase"/>
    <property type="match status" value="1"/>
</dbReference>
<feature type="coiled-coil region" evidence="12">
    <location>
        <begin position="1340"/>
        <end position="1405"/>
    </location>
</feature>
<comment type="cofactor">
    <cofactor evidence="1">
        <name>pyridoxal 5'-phosphate</name>
        <dbReference type="ChEBI" id="CHEBI:597326"/>
    </cofactor>
</comment>
<dbReference type="GO" id="GO:0019346">
    <property type="term" value="P:transsulfuration"/>
    <property type="evidence" value="ECO:0007669"/>
    <property type="project" value="InterPro"/>
</dbReference>
<feature type="compositionally biased region" description="Basic and acidic residues" evidence="13">
    <location>
        <begin position="638"/>
        <end position="649"/>
    </location>
</feature>
<evidence type="ECO:0000313" key="16">
    <source>
        <dbReference type="Proteomes" id="UP000237438"/>
    </source>
</evidence>
<comment type="caution">
    <text evidence="15">The sequence shown here is derived from an EMBL/GenBank/DDBJ whole genome shotgun (WGS) entry which is preliminary data.</text>
</comment>
<keyword evidence="12" id="KW-0175">Coiled coil</keyword>
<feature type="coiled-coil region" evidence="12">
    <location>
        <begin position="1434"/>
        <end position="1482"/>
    </location>
</feature>